<comment type="caution">
    <text evidence="4">The sequence shown here is derived from an EMBL/GenBank/DDBJ whole genome shotgun (WGS) entry which is preliminary data.</text>
</comment>
<dbReference type="Pfam" id="PF06738">
    <property type="entry name" value="ThrE"/>
    <property type="match status" value="1"/>
</dbReference>
<protein>
    <recommendedName>
        <fullName evidence="3">Threonine/serine exporter-like N-terminal domain-containing protein</fullName>
    </recommendedName>
</protein>
<comment type="similarity">
    <text evidence="1">Belongs to the ThrE exporter (TC 2.A.79) family.</text>
</comment>
<evidence type="ECO:0000256" key="1">
    <source>
        <dbReference type="ARBA" id="ARBA00034125"/>
    </source>
</evidence>
<feature type="transmembrane region" description="Helical" evidence="2">
    <location>
        <begin position="64"/>
        <end position="84"/>
    </location>
</feature>
<keyword evidence="2" id="KW-1133">Transmembrane helix</keyword>
<reference evidence="5" key="1">
    <citation type="journal article" date="2019" name="Int. J. Syst. Evol. Microbiol.">
        <title>The Global Catalogue of Microorganisms (GCM) 10K type strain sequencing project: providing services to taxonomists for standard genome sequencing and annotation.</title>
        <authorList>
            <consortium name="The Broad Institute Genomics Platform"/>
            <consortium name="The Broad Institute Genome Sequencing Center for Infectious Disease"/>
            <person name="Wu L."/>
            <person name="Ma J."/>
        </authorList>
    </citation>
    <scope>NUCLEOTIDE SEQUENCE [LARGE SCALE GENOMIC DNA]</scope>
    <source>
        <strain evidence="5">NBRC 108730</strain>
    </source>
</reference>
<keyword evidence="5" id="KW-1185">Reference proteome</keyword>
<organism evidence="4 5">
    <name type="scientific">Angustibacter aerolatus</name>
    <dbReference type="NCBI Taxonomy" id="1162965"/>
    <lineage>
        <taxon>Bacteria</taxon>
        <taxon>Bacillati</taxon>
        <taxon>Actinomycetota</taxon>
        <taxon>Actinomycetes</taxon>
        <taxon>Kineosporiales</taxon>
        <taxon>Kineosporiaceae</taxon>
    </lineage>
</organism>
<accession>A0ABQ6JE29</accession>
<keyword evidence="2" id="KW-0472">Membrane</keyword>
<feature type="transmembrane region" description="Helical" evidence="2">
    <location>
        <begin position="99"/>
        <end position="120"/>
    </location>
</feature>
<evidence type="ECO:0000313" key="4">
    <source>
        <dbReference type="EMBL" id="GMA86456.1"/>
    </source>
</evidence>
<feature type="transmembrane region" description="Helical" evidence="2">
    <location>
        <begin position="35"/>
        <end position="57"/>
    </location>
</feature>
<dbReference type="InterPro" id="IPR010619">
    <property type="entry name" value="ThrE-like_N"/>
</dbReference>
<evidence type="ECO:0000259" key="3">
    <source>
        <dbReference type="Pfam" id="PF06738"/>
    </source>
</evidence>
<sequence length="205" mass="20422">MLVGGGPTAVAVAFASSVAVDRLGRVLSRRGVPGFFLTFVGAAVASVVAVLAVRVGLLHRGDAAPVVAGAIVALLPGRAIVSAVEDAIAGFVVTASGRVLTVLFNAAAIVGGVGLGLGVARRLDLTLSVDAAGTSALDVVTRALAAGVAALATSVANRGRVSHLLPVAVTGVGASWWSTCCARSVWPAPPWPPPARLRSRARWPG</sequence>
<feature type="domain" description="Threonine/serine exporter-like N-terminal" evidence="3">
    <location>
        <begin position="1"/>
        <end position="118"/>
    </location>
</feature>
<gene>
    <name evidence="4" type="ORF">GCM10025868_17060</name>
</gene>
<dbReference type="EMBL" id="BSUZ01000001">
    <property type="protein sequence ID" value="GMA86456.1"/>
    <property type="molecule type" value="Genomic_DNA"/>
</dbReference>
<evidence type="ECO:0000256" key="2">
    <source>
        <dbReference type="SAM" id="Phobius"/>
    </source>
</evidence>
<proteinExistence type="inferred from homology"/>
<name>A0ABQ6JE29_9ACTN</name>
<keyword evidence="2" id="KW-0812">Transmembrane</keyword>
<evidence type="ECO:0000313" key="5">
    <source>
        <dbReference type="Proteomes" id="UP001157017"/>
    </source>
</evidence>
<dbReference type="Proteomes" id="UP001157017">
    <property type="component" value="Unassembled WGS sequence"/>
</dbReference>